<dbReference type="RefSeq" id="WP_265267920.1">
    <property type="nucleotide sequence ID" value="NZ_JANFAV010000002.1"/>
</dbReference>
<keyword evidence="4" id="KW-1185">Reference proteome</keyword>
<keyword evidence="1" id="KW-0472">Membrane</keyword>
<protein>
    <submittedName>
        <fullName evidence="3">Pilus assembly protein TadG-related protein</fullName>
    </submittedName>
</protein>
<dbReference type="EMBL" id="JANFAV010000002">
    <property type="protein sequence ID" value="MCW6533867.1"/>
    <property type="molecule type" value="Genomic_DNA"/>
</dbReference>
<reference evidence="3" key="1">
    <citation type="submission" date="2022-06" db="EMBL/GenBank/DDBJ databases">
        <title>Sphingomonas sp. nov. isolated from rhizosphere soil of tomato.</title>
        <authorList>
            <person name="Dong H."/>
            <person name="Gao R."/>
        </authorList>
    </citation>
    <scope>NUCLEOTIDE SEQUENCE</scope>
    <source>
        <strain evidence="3">MMSM24</strain>
    </source>
</reference>
<gene>
    <name evidence="3" type="ORF">NEE01_03635</name>
</gene>
<feature type="transmembrane region" description="Helical" evidence="1">
    <location>
        <begin position="27"/>
        <end position="51"/>
    </location>
</feature>
<dbReference type="Proteomes" id="UP001165565">
    <property type="component" value="Unassembled WGS sequence"/>
</dbReference>
<evidence type="ECO:0000256" key="1">
    <source>
        <dbReference type="SAM" id="Phobius"/>
    </source>
</evidence>
<name>A0AA42CPJ2_9SPHN</name>
<dbReference type="InterPro" id="IPR028087">
    <property type="entry name" value="Tad_N"/>
</dbReference>
<keyword evidence="1" id="KW-0812">Transmembrane</keyword>
<proteinExistence type="predicted"/>
<dbReference type="Pfam" id="PF13400">
    <property type="entry name" value="Tad"/>
    <property type="match status" value="1"/>
</dbReference>
<organism evidence="3 4">
    <name type="scientific">Sphingomonas lycopersici</name>
    <dbReference type="NCBI Taxonomy" id="2951807"/>
    <lineage>
        <taxon>Bacteria</taxon>
        <taxon>Pseudomonadati</taxon>
        <taxon>Pseudomonadota</taxon>
        <taxon>Alphaproteobacteria</taxon>
        <taxon>Sphingomonadales</taxon>
        <taxon>Sphingomonadaceae</taxon>
        <taxon>Sphingomonas</taxon>
    </lineage>
</organism>
<evidence type="ECO:0000313" key="4">
    <source>
        <dbReference type="Proteomes" id="UP001165565"/>
    </source>
</evidence>
<evidence type="ECO:0000259" key="2">
    <source>
        <dbReference type="Pfam" id="PF13400"/>
    </source>
</evidence>
<sequence length="446" mass="44476">MLHRLAHRLGTIGFSRLRDQRGAISPLMALMIIPIAGATATVTEIGQWYYFQRAMQNAADSAALAAATNANAGSTGSTYLAEARAAAQKFGFVDGQNNVTVTAAANVTCPSGVATGSICYSATLTSQVPLALSALVGFRGDKNGGFARSIVASAIATTATGGAAGGGSTTGCIGTLSTGTNSFTSNGGPKPDLAGCSIISHGGATCNGHDLGADYGIAAGTDSGCGKQQISGANIPADAYGNYAKNIPANPCNGVYNATTMSGKITLPATRCGPVTLSGNVTLSGSGTLTIYNGTLDLHGNTVTATSGTLVFSGDNSASTVRAPTDSVNGSSSGTLNIQAPSSGNWSGVAIYQDPRMSPPQSALDLTYAGNKPTWDITGLVYLPKANVTFSGAVNKSANGAACFVLVAYTVLVNGTGSIFANNTQCAAAGLVPPSGGGVTREKLVQ</sequence>
<dbReference type="AlphaFoldDB" id="A0AA42CPJ2"/>
<feature type="domain" description="Putative Flp pilus-assembly TadG-like N-terminal" evidence="2">
    <location>
        <begin position="22"/>
        <end position="68"/>
    </location>
</feature>
<comment type="caution">
    <text evidence="3">The sequence shown here is derived from an EMBL/GenBank/DDBJ whole genome shotgun (WGS) entry which is preliminary data.</text>
</comment>
<keyword evidence="1" id="KW-1133">Transmembrane helix</keyword>
<accession>A0AA42CPJ2</accession>
<evidence type="ECO:0000313" key="3">
    <source>
        <dbReference type="EMBL" id="MCW6533867.1"/>
    </source>
</evidence>